<feature type="compositionally biased region" description="Low complexity" evidence="1">
    <location>
        <begin position="401"/>
        <end position="418"/>
    </location>
</feature>
<dbReference type="GeneID" id="14492867"/>
<feature type="compositionally biased region" description="Basic residues" evidence="1">
    <location>
        <begin position="302"/>
        <end position="312"/>
    </location>
</feature>
<organism evidence="2 3">
    <name type="scientific">Henningerozyma blattae (strain ATCC 34711 / CBS 6284 / DSM 70876 / NBRC 10599 / NRRL Y-10934 / UCD 77-7)</name>
    <name type="common">Yeast</name>
    <name type="synonym">Tetrapisispora blattae</name>
    <dbReference type="NCBI Taxonomy" id="1071380"/>
    <lineage>
        <taxon>Eukaryota</taxon>
        <taxon>Fungi</taxon>
        <taxon>Dikarya</taxon>
        <taxon>Ascomycota</taxon>
        <taxon>Saccharomycotina</taxon>
        <taxon>Saccharomycetes</taxon>
        <taxon>Saccharomycetales</taxon>
        <taxon>Saccharomycetaceae</taxon>
        <taxon>Henningerozyma</taxon>
    </lineage>
</organism>
<feature type="compositionally biased region" description="Low complexity" evidence="1">
    <location>
        <begin position="285"/>
        <end position="301"/>
    </location>
</feature>
<dbReference type="InParanoid" id="I2GVF0"/>
<feature type="compositionally biased region" description="Polar residues" evidence="1">
    <location>
        <begin position="741"/>
        <end position="750"/>
    </location>
</feature>
<feature type="compositionally biased region" description="Low complexity" evidence="1">
    <location>
        <begin position="215"/>
        <end position="243"/>
    </location>
</feature>
<dbReference type="Proteomes" id="UP000002866">
    <property type="component" value="Chromosome 1"/>
</dbReference>
<dbReference type="KEGG" id="tbl:TBLA_0A03020"/>
<feature type="compositionally biased region" description="Polar residues" evidence="1">
    <location>
        <begin position="623"/>
        <end position="644"/>
    </location>
</feature>
<feature type="compositionally biased region" description="Low complexity" evidence="1">
    <location>
        <begin position="516"/>
        <end position="526"/>
    </location>
</feature>
<feature type="region of interest" description="Disordered" evidence="1">
    <location>
        <begin position="612"/>
        <end position="660"/>
    </location>
</feature>
<feature type="compositionally biased region" description="Low complexity" evidence="1">
    <location>
        <begin position="561"/>
        <end position="588"/>
    </location>
</feature>
<evidence type="ECO:0008006" key="4">
    <source>
        <dbReference type="Google" id="ProtNLM"/>
    </source>
</evidence>
<feature type="compositionally biased region" description="Basic residues" evidence="1">
    <location>
        <begin position="190"/>
        <end position="203"/>
    </location>
</feature>
<feature type="region of interest" description="Disordered" evidence="1">
    <location>
        <begin position="282"/>
        <end position="473"/>
    </location>
</feature>
<sequence length="1030" mass="115604">MDEIPSEPNDSQQNGPNCEQSQMHSLNEDNISQSANNVETSINQDENTNIGDSNSKTFESVKAESETLTSDIIILSKNFNEFKKTMVSKDVEQLSTMEDFFKSLQKLTHNQSVLENKLHDALKNQINTDNLVNSLNYKLSNLTNKFALLNEKINSEGLSSILNSNNTTSHQSAVSSHTQINDSHISTSSHGHHHTSSKRGPGRPRKDGQSPHARNNIINNNNNNNSNNINTSNYSDYSNSKNSLPLGNVNTPKSKRYFFDPLAKNDDSANSSNGLHNIKQEHTHSSITSNKSSSGPPSSAPIKKRRGRPPKKRTVDTVIININNPASTALNHRQLLSSTQDSPSAQSKKNSQGNQDLTATSENKGTTDGNENSTKEQSVESTTVSPSASSDPDYINNPRRNSTVNNTATTMNNNSTANEDTTSGLDQLASNRSSNNQQSSSGNANDNNNTTNDYEYDSSLDDSRKQKELDRRRDDRERMLVSLKYNDRDKAKSFMESNKKLLQAMKDEERRKKMSSNDYSSPPNSSIQTIFPHQHHLSNVSSIHDATENQHSIDDINKQTSNNNSLAVENSNNPNNPNSPNINDTDNSSLKRRRSDLGVEDDIQNAMNKHFLNFDDPLHKRPNTNPTSNGSELENDHNNNNTMDASHGTEHDGSHPFSDQSISDSLNAATAAAAAAVAAVNGDPDMVFQNDDSVDVRTNNDNNDPNAVDNQWNDSTQQSLLDKDVSSLMENELSMIGKDNLNGTPNDESANNNNTTTLTTHASHSIPEDSSMSIKVDSNDDLDDISGDTPIELICRSGFFYLRGEPRKPINTGSYLKFKFKPKEDELLRSTLTEDLDDHRAERMNSYALKADIEVETNFAFSILSGTTLTERYVNSLEYFLMEFRWENRLVDLGLKLRESKRTWQRRKALFTLFEFWRDQSREKRGFHNYSILHAVKEMENYRIFINRSVSWFYNHITLLKMILYDLCDNTETQWREWMYPKNKPIPTIGENGITTETINEVIDNALTLDFLDDGTENKEVKSSQIAPPE</sequence>
<dbReference type="EMBL" id="HE806316">
    <property type="protein sequence ID" value="CCH58102.1"/>
    <property type="molecule type" value="Genomic_DNA"/>
</dbReference>
<feature type="region of interest" description="Disordered" evidence="1">
    <location>
        <begin position="555"/>
        <end position="590"/>
    </location>
</feature>
<feature type="compositionally biased region" description="Low complexity" evidence="1">
    <location>
        <begin position="751"/>
        <end position="760"/>
    </location>
</feature>
<feature type="compositionally biased region" description="Polar residues" evidence="1">
    <location>
        <begin position="170"/>
        <end position="182"/>
    </location>
</feature>
<feature type="region of interest" description="Disordered" evidence="1">
    <location>
        <begin position="688"/>
        <end position="716"/>
    </location>
</feature>
<feature type="compositionally biased region" description="Low complexity" evidence="1">
    <location>
        <begin position="696"/>
        <end position="710"/>
    </location>
</feature>
<dbReference type="FunCoup" id="I2GVF0">
    <property type="interactions" value="835"/>
</dbReference>
<evidence type="ECO:0000313" key="3">
    <source>
        <dbReference type="Proteomes" id="UP000002866"/>
    </source>
</evidence>
<proteinExistence type="predicted"/>
<dbReference type="RefSeq" id="XP_004177621.1">
    <property type="nucleotide sequence ID" value="XM_004177573.1"/>
</dbReference>
<evidence type="ECO:0000313" key="2">
    <source>
        <dbReference type="EMBL" id="CCH58102.1"/>
    </source>
</evidence>
<dbReference type="AlphaFoldDB" id="I2GVF0"/>
<feature type="compositionally biased region" description="Polar residues" evidence="1">
    <location>
        <begin position="8"/>
        <end position="32"/>
    </location>
</feature>
<feature type="region of interest" description="Disordered" evidence="1">
    <location>
        <begin position="1"/>
        <end position="32"/>
    </location>
</feature>
<dbReference type="STRING" id="1071380.I2GVF0"/>
<feature type="compositionally biased region" description="Polar residues" evidence="1">
    <location>
        <begin position="320"/>
        <end position="372"/>
    </location>
</feature>
<dbReference type="OMA" id="FALFEFW"/>
<dbReference type="OrthoDB" id="4067996at2759"/>
<keyword evidence="3" id="KW-1185">Reference proteome</keyword>
<feature type="region of interest" description="Disordered" evidence="1">
    <location>
        <begin position="164"/>
        <end position="249"/>
    </location>
</feature>
<feature type="compositionally biased region" description="Low complexity" evidence="1">
    <location>
        <begin position="429"/>
        <end position="453"/>
    </location>
</feature>
<dbReference type="eggNOG" id="ENOG502QTPX">
    <property type="taxonomic scope" value="Eukaryota"/>
</dbReference>
<feature type="compositionally biased region" description="Polar residues" evidence="1">
    <location>
        <begin position="379"/>
        <end position="390"/>
    </location>
</feature>
<evidence type="ECO:0000256" key="1">
    <source>
        <dbReference type="SAM" id="MobiDB-lite"/>
    </source>
</evidence>
<dbReference type="HOGENOM" id="CLU_012589_0_0_1"/>
<feature type="compositionally biased region" description="Basic and acidic residues" evidence="1">
    <location>
        <begin position="461"/>
        <end position="473"/>
    </location>
</feature>
<feature type="region of interest" description="Disordered" evidence="1">
    <location>
        <begin position="507"/>
        <end position="529"/>
    </location>
</feature>
<reference evidence="2 3" key="1">
    <citation type="journal article" date="2011" name="Proc. Natl. Acad. Sci. U.S.A.">
        <title>Evolutionary erosion of yeast sex chromosomes by mating-type switching accidents.</title>
        <authorList>
            <person name="Gordon J.L."/>
            <person name="Armisen D."/>
            <person name="Proux-Wera E."/>
            <person name="Oheigeartaigh S.S."/>
            <person name="Byrne K.P."/>
            <person name="Wolfe K.H."/>
        </authorList>
    </citation>
    <scope>NUCLEOTIDE SEQUENCE [LARGE SCALE GENOMIC DNA]</scope>
    <source>
        <strain evidence="3">ATCC 34711 / CBS 6284 / DSM 70876 / NBRC 10599 / NRRL Y-10934 / UCD 77-7</strain>
    </source>
</reference>
<gene>
    <name evidence="2" type="primary">TBLA0A03020</name>
    <name evidence="2" type="ORF">TBLA_0A03020</name>
</gene>
<feature type="region of interest" description="Disordered" evidence="1">
    <location>
        <begin position="737"/>
        <end position="773"/>
    </location>
</feature>
<name>I2GVF0_HENB6</name>
<protein>
    <recommendedName>
        <fullName evidence="4">Suppressor of mar1-1 protein</fullName>
    </recommendedName>
</protein>
<accession>I2GVF0</accession>